<dbReference type="PANTHER" id="PTHR31983:SF0">
    <property type="entry name" value="GLUCAN ENDO-1,3-BETA-D-GLUCOSIDASE 2"/>
    <property type="match status" value="1"/>
</dbReference>
<dbReference type="InterPro" id="IPR005200">
    <property type="entry name" value="Endo-beta-glucanase"/>
</dbReference>
<evidence type="ECO:0000256" key="2">
    <source>
        <dbReference type="ARBA" id="ARBA00010730"/>
    </source>
</evidence>
<accession>A0A9D7SI81</accession>
<dbReference type="GO" id="GO:0071555">
    <property type="term" value="P:cell wall organization"/>
    <property type="evidence" value="ECO:0007669"/>
    <property type="project" value="UniProtKB-KW"/>
</dbReference>
<keyword evidence="9" id="KW-0732">Signal</keyword>
<evidence type="ECO:0000313" key="11">
    <source>
        <dbReference type="EMBL" id="MBK9797286.1"/>
    </source>
</evidence>
<evidence type="ECO:0000256" key="8">
    <source>
        <dbReference type="ARBA" id="ARBA00023326"/>
    </source>
</evidence>
<evidence type="ECO:0000256" key="5">
    <source>
        <dbReference type="ARBA" id="ARBA00023277"/>
    </source>
</evidence>
<keyword evidence="5" id="KW-0119">Carbohydrate metabolism</keyword>
<dbReference type="Pfam" id="PF17652">
    <property type="entry name" value="Glyco_hydro81C"/>
    <property type="match status" value="1"/>
</dbReference>
<name>A0A9D7SI81_9BACT</name>
<dbReference type="AlphaFoldDB" id="A0A9D7SI81"/>
<evidence type="ECO:0000256" key="9">
    <source>
        <dbReference type="SAM" id="SignalP"/>
    </source>
</evidence>
<evidence type="ECO:0000256" key="6">
    <source>
        <dbReference type="ARBA" id="ARBA00023295"/>
    </source>
</evidence>
<evidence type="ECO:0000256" key="1">
    <source>
        <dbReference type="ARBA" id="ARBA00000382"/>
    </source>
</evidence>
<dbReference type="GO" id="GO:0052861">
    <property type="term" value="F:endo-1,3(4)-beta-glucanase activity"/>
    <property type="evidence" value="ECO:0007669"/>
    <property type="project" value="InterPro"/>
</dbReference>
<dbReference type="GO" id="GO:0000272">
    <property type="term" value="P:polysaccharide catabolic process"/>
    <property type="evidence" value="ECO:0007669"/>
    <property type="project" value="UniProtKB-KW"/>
</dbReference>
<dbReference type="GO" id="GO:0042973">
    <property type="term" value="F:glucan endo-1,3-beta-D-glucosidase activity"/>
    <property type="evidence" value="ECO:0007669"/>
    <property type="project" value="UniProtKB-EC"/>
</dbReference>
<evidence type="ECO:0000313" key="12">
    <source>
        <dbReference type="Proteomes" id="UP000886657"/>
    </source>
</evidence>
<keyword evidence="4" id="KW-0378">Hydrolase</keyword>
<dbReference type="InterPro" id="IPR040720">
    <property type="entry name" value="GH81_C"/>
</dbReference>
<feature type="signal peptide" evidence="9">
    <location>
        <begin position="1"/>
        <end position="23"/>
    </location>
</feature>
<reference evidence="11" key="1">
    <citation type="submission" date="2020-10" db="EMBL/GenBank/DDBJ databases">
        <title>Connecting structure to function with the recovery of over 1000 high-quality activated sludge metagenome-assembled genomes encoding full-length rRNA genes using long-read sequencing.</title>
        <authorList>
            <person name="Singleton C.M."/>
            <person name="Petriglieri F."/>
            <person name="Kristensen J.M."/>
            <person name="Kirkegaard R.H."/>
            <person name="Michaelsen T.Y."/>
            <person name="Andersen M.H."/>
            <person name="Karst S.M."/>
            <person name="Dueholm M.S."/>
            <person name="Nielsen P.H."/>
            <person name="Albertsen M."/>
        </authorList>
    </citation>
    <scope>NUCLEOTIDE SEQUENCE</scope>
    <source>
        <strain evidence="11">Skiv_18-Q3-R9-52_MAXAC.067</strain>
    </source>
</reference>
<proteinExistence type="inferred from homology"/>
<dbReference type="EMBL" id="JADKIO010000009">
    <property type="protein sequence ID" value="MBK9797286.1"/>
    <property type="molecule type" value="Genomic_DNA"/>
</dbReference>
<comment type="caution">
    <text evidence="11">The sequence shown here is derived from an EMBL/GenBank/DDBJ whole genome shotgun (WGS) entry which is preliminary data.</text>
</comment>
<dbReference type="Proteomes" id="UP000886657">
    <property type="component" value="Unassembled WGS sequence"/>
</dbReference>
<evidence type="ECO:0000256" key="3">
    <source>
        <dbReference type="ARBA" id="ARBA00012780"/>
    </source>
</evidence>
<comment type="similarity">
    <text evidence="2">Belongs to the glycosyl hydrolase 81 family.</text>
</comment>
<evidence type="ECO:0000256" key="4">
    <source>
        <dbReference type="ARBA" id="ARBA00022801"/>
    </source>
</evidence>
<comment type="catalytic activity">
    <reaction evidence="1">
        <text>Hydrolysis of (1-&gt;3)-beta-D-glucosidic linkages in (1-&gt;3)-beta-D-glucans.</text>
        <dbReference type="EC" id="3.2.1.39"/>
    </reaction>
</comment>
<keyword evidence="7" id="KW-0961">Cell wall biogenesis/degradation</keyword>
<dbReference type="PANTHER" id="PTHR31983">
    <property type="entry name" value="ENDO-1,3(4)-BETA-GLUCANASE 1"/>
    <property type="match status" value="1"/>
</dbReference>
<protein>
    <recommendedName>
        <fullName evidence="3">glucan endo-1,3-beta-D-glucosidase</fullName>
        <ecNumber evidence="3">3.2.1.39</ecNumber>
    </recommendedName>
</protein>
<feature type="domain" description="Glycosyl hydrolase family 81 C-terminal" evidence="10">
    <location>
        <begin position="349"/>
        <end position="687"/>
    </location>
</feature>
<evidence type="ECO:0000256" key="7">
    <source>
        <dbReference type="ARBA" id="ARBA00023316"/>
    </source>
</evidence>
<evidence type="ECO:0000259" key="10">
    <source>
        <dbReference type="Pfam" id="PF17652"/>
    </source>
</evidence>
<dbReference type="PROSITE" id="PS52008">
    <property type="entry name" value="GH81"/>
    <property type="match status" value="1"/>
</dbReference>
<dbReference type="EC" id="3.2.1.39" evidence="3"/>
<sequence>MKAVRKSLQVVLLLSLVVFPVIAQTVKVGAGAYWLGTQGSDKDVPPAPHRTEAMLKTAAQTNQWYSTLIFNRTPEAIFAQPLTFKAVPSGLEMSLPVKSVVSTERKDTEIHYPHLDPVLLAPADFEPGPARLAKAGDWSIDIDFSRGPDRMLATIAHGSPYAYLRVSRGDVKVVLPDVGVRLPASGDPRVLALRIKGKVYAFFGPAGVRWEQTTERQWLAKMPAGRDYLSAAALPDDRGETVALFTRHAYAFVEDTRVSWHCDAAASSVETRFETTARAMEGTEATPLLGLYPHQWSGNASVQGRLGPAYDTIRGRIHLLAATGFKTTLTYPGILPWWPGVKGSPRTSELADILKADVRKARPMMLEIGNGPYWQGKGLQRIVQLMNVAEQQGDLEARDGLLKLLKGRVEQWFSGTDRKTYFRYSKMLGTVVAYPEEYFSVEQVNDHHFHYGYWIFAMAQIALRDPAWAAKDKWGGMVDKLIADIATPTRGGAEFPFLRNFDPYESHSWASGIGLGAFGNNQESSSEAVNAWAGLVLWGEVTGDRALRDLGIWLYASEIKGIQTYWFDLDRQVLPAEYRNIEVSMLFGGKFAHNTWWTDEPRQIKGINLLPLTTASLYLGRDPGFVKRSLAELPAQSAIWATRGRRPDPPDIWQDVFAEYMALADPAAGLAQWNRWGAVEFGNTRSHTLHWLLSLQRMGLPDFSVTADTALYSVFRKPDGMRTYLAFNAGASPLTVTFSDGTKLPVPPRSLAESMATGRPTVP</sequence>
<gene>
    <name evidence="11" type="ORF">IPP58_12475</name>
</gene>
<organism evidence="11 12">
    <name type="scientific">Candidatus Geothrix skivensis</name>
    <dbReference type="NCBI Taxonomy" id="2954439"/>
    <lineage>
        <taxon>Bacteria</taxon>
        <taxon>Pseudomonadati</taxon>
        <taxon>Acidobacteriota</taxon>
        <taxon>Holophagae</taxon>
        <taxon>Holophagales</taxon>
        <taxon>Holophagaceae</taxon>
        <taxon>Geothrix</taxon>
    </lineage>
</organism>
<feature type="chain" id="PRO_5039302832" description="glucan endo-1,3-beta-D-glucosidase" evidence="9">
    <location>
        <begin position="24"/>
        <end position="763"/>
    </location>
</feature>
<keyword evidence="8" id="KW-0624">Polysaccharide degradation</keyword>
<keyword evidence="6" id="KW-0326">Glycosidase</keyword>